<dbReference type="PROSITE" id="PS50252">
    <property type="entry name" value="TBOX_3"/>
    <property type="match status" value="1"/>
</dbReference>
<dbReference type="GO" id="GO:0005634">
    <property type="term" value="C:nucleus"/>
    <property type="evidence" value="ECO:0007669"/>
    <property type="project" value="UniProtKB-SubCell"/>
</dbReference>
<evidence type="ECO:0000256" key="1">
    <source>
        <dbReference type="ARBA" id="ARBA00004123"/>
    </source>
</evidence>
<evidence type="ECO:0000256" key="2">
    <source>
        <dbReference type="ARBA" id="ARBA00023015"/>
    </source>
</evidence>
<keyword evidence="3 6" id="KW-0238">DNA-binding</keyword>
<dbReference type="GO" id="GO:0009653">
    <property type="term" value="P:anatomical structure morphogenesis"/>
    <property type="evidence" value="ECO:0007669"/>
    <property type="project" value="UniProtKB-ARBA"/>
</dbReference>
<dbReference type="AlphaFoldDB" id="A0A9Q0EDI2"/>
<dbReference type="GO" id="GO:0045893">
    <property type="term" value="P:positive regulation of DNA-templated transcription"/>
    <property type="evidence" value="ECO:0007669"/>
    <property type="project" value="InterPro"/>
</dbReference>
<name>A0A9Q0EDI2_9TELE</name>
<dbReference type="Gene3D" id="2.60.40.820">
    <property type="entry name" value="Transcription factor, T-box"/>
    <property type="match status" value="1"/>
</dbReference>
<comment type="caution">
    <text evidence="9">The sequence shown here is derived from an EMBL/GenBank/DDBJ whole genome shotgun (WGS) entry which is preliminary data.</text>
</comment>
<gene>
    <name evidence="9" type="ORF">NHX12_027391</name>
</gene>
<evidence type="ECO:0000313" key="9">
    <source>
        <dbReference type="EMBL" id="KAJ3605344.1"/>
    </source>
</evidence>
<dbReference type="SUPFAM" id="SSF49417">
    <property type="entry name" value="p53-like transcription factors"/>
    <property type="match status" value="1"/>
</dbReference>
<dbReference type="Pfam" id="PF00907">
    <property type="entry name" value="T-box"/>
    <property type="match status" value="1"/>
</dbReference>
<evidence type="ECO:0000256" key="6">
    <source>
        <dbReference type="PROSITE-ProRule" id="PRU00201"/>
    </source>
</evidence>
<dbReference type="PROSITE" id="PS01283">
    <property type="entry name" value="TBOX_1"/>
    <property type="match status" value="1"/>
</dbReference>
<feature type="region of interest" description="Disordered" evidence="7">
    <location>
        <begin position="87"/>
        <end position="108"/>
    </location>
</feature>
<evidence type="ECO:0000256" key="5">
    <source>
        <dbReference type="ARBA" id="ARBA00023242"/>
    </source>
</evidence>
<dbReference type="FunFam" id="2.60.40.820:FF:000007">
    <property type="entry name" value="T-box transcription factor"/>
    <property type="match status" value="1"/>
</dbReference>
<dbReference type="PANTHER" id="PTHR11267:SF204">
    <property type="entry name" value="SPADETAIL"/>
    <property type="match status" value="1"/>
</dbReference>
<dbReference type="InterPro" id="IPR008967">
    <property type="entry name" value="p53-like_TF_DNA-bd_sf"/>
</dbReference>
<comment type="subcellular location">
    <subcellularLocation>
        <location evidence="1 6">Nucleus</location>
    </subcellularLocation>
</comment>
<evidence type="ECO:0000259" key="8">
    <source>
        <dbReference type="PROSITE" id="PS50252"/>
    </source>
</evidence>
<dbReference type="InterPro" id="IPR046360">
    <property type="entry name" value="T-box_DNA-bd"/>
</dbReference>
<dbReference type="PANTHER" id="PTHR11267">
    <property type="entry name" value="T-BOX PROTEIN-RELATED"/>
    <property type="match status" value="1"/>
</dbReference>
<dbReference type="GO" id="GO:0000981">
    <property type="term" value="F:DNA-binding transcription factor activity, RNA polymerase II-specific"/>
    <property type="evidence" value="ECO:0007669"/>
    <property type="project" value="TreeGrafter"/>
</dbReference>
<dbReference type="SMART" id="SM00425">
    <property type="entry name" value="TBOX"/>
    <property type="match status" value="1"/>
</dbReference>
<organism evidence="9 10">
    <name type="scientific">Muraenolepis orangiensis</name>
    <name type="common">Patagonian moray cod</name>
    <dbReference type="NCBI Taxonomy" id="630683"/>
    <lineage>
        <taxon>Eukaryota</taxon>
        <taxon>Metazoa</taxon>
        <taxon>Chordata</taxon>
        <taxon>Craniata</taxon>
        <taxon>Vertebrata</taxon>
        <taxon>Euteleostomi</taxon>
        <taxon>Actinopterygii</taxon>
        <taxon>Neopterygii</taxon>
        <taxon>Teleostei</taxon>
        <taxon>Neoteleostei</taxon>
        <taxon>Acanthomorphata</taxon>
        <taxon>Zeiogadaria</taxon>
        <taxon>Gadariae</taxon>
        <taxon>Gadiformes</taxon>
        <taxon>Muraenolepidoidei</taxon>
        <taxon>Muraenolepididae</taxon>
        <taxon>Muraenolepis</taxon>
    </lineage>
</organism>
<dbReference type="PRINTS" id="PR00937">
    <property type="entry name" value="TBOX"/>
</dbReference>
<dbReference type="InterPro" id="IPR036960">
    <property type="entry name" value="T-box_sf"/>
</dbReference>
<dbReference type="GO" id="GO:0001708">
    <property type="term" value="P:cell fate specification"/>
    <property type="evidence" value="ECO:0007669"/>
    <property type="project" value="TreeGrafter"/>
</dbReference>
<keyword evidence="10" id="KW-1185">Reference proteome</keyword>
<feature type="domain" description="T-box" evidence="8">
    <location>
        <begin position="18"/>
        <end position="197"/>
    </location>
</feature>
<dbReference type="GO" id="GO:0000785">
    <property type="term" value="C:chromatin"/>
    <property type="evidence" value="ECO:0007669"/>
    <property type="project" value="TreeGrafter"/>
</dbReference>
<sequence length="389" mass="43886">MFPFMTGAQEQGSIKLRLLNSDLWKAFHTKDTEMVITKHGRRMFPHCHVGVSGLDPFKNYVIMMEMVPVDQLKYKWNKDEEWEVAGEAKAQPPARTYTHPDSPSSGSHWMKQPISFLKAKLTNNTLDQHGHIILHSMQRYSPRFYVVQADSTYTARWSPYQAFSFPETNFTTVTAYQNTKITKLKIDHNPFAKGFREGGFNFSGLQGSLSATKSAKRHCPNSHLPWSGDQGPAESTHTDILDLSGQGHGCEEQIVPASMAYQAYRLHTFPEYRPPSAYSNVDGRLRCYKPHLPDVATVPGHHNLASQDTMHQHHNHMLAPGQESRPHFASAVATGPAKANPGLRASYPLYGHGSPYPGEHTEAEPGRLHHHHGNTADWSQYPFFSYPSW</sequence>
<protein>
    <recommendedName>
        <fullName evidence="8">T-box domain-containing protein</fullName>
    </recommendedName>
</protein>
<evidence type="ECO:0000256" key="4">
    <source>
        <dbReference type="ARBA" id="ARBA00023163"/>
    </source>
</evidence>
<proteinExistence type="predicted"/>
<dbReference type="OrthoDB" id="6119313at2759"/>
<evidence type="ECO:0000256" key="7">
    <source>
        <dbReference type="SAM" id="MobiDB-lite"/>
    </source>
</evidence>
<keyword evidence="4" id="KW-0804">Transcription</keyword>
<dbReference type="EMBL" id="JANIIK010000043">
    <property type="protein sequence ID" value="KAJ3605344.1"/>
    <property type="molecule type" value="Genomic_DNA"/>
</dbReference>
<feature type="DNA-binding region" description="T-box" evidence="6">
    <location>
        <begin position="23"/>
        <end position="197"/>
    </location>
</feature>
<reference evidence="9" key="1">
    <citation type="submission" date="2022-07" db="EMBL/GenBank/DDBJ databases">
        <title>Chromosome-level genome of Muraenolepis orangiensis.</title>
        <authorList>
            <person name="Kim J."/>
        </authorList>
    </citation>
    <scope>NUCLEOTIDE SEQUENCE</scope>
    <source>
        <strain evidence="9">KU_S4_2022</strain>
        <tissue evidence="9">Muscle</tissue>
    </source>
</reference>
<dbReference type="GO" id="GO:0000978">
    <property type="term" value="F:RNA polymerase II cis-regulatory region sequence-specific DNA binding"/>
    <property type="evidence" value="ECO:0007669"/>
    <property type="project" value="InterPro"/>
</dbReference>
<accession>A0A9Q0EDI2</accession>
<dbReference type="InterPro" id="IPR001699">
    <property type="entry name" value="TF_T-box"/>
</dbReference>
<dbReference type="InterPro" id="IPR018186">
    <property type="entry name" value="TF_T-box_CS"/>
</dbReference>
<dbReference type="Proteomes" id="UP001148018">
    <property type="component" value="Unassembled WGS sequence"/>
</dbReference>
<evidence type="ECO:0000313" key="10">
    <source>
        <dbReference type="Proteomes" id="UP001148018"/>
    </source>
</evidence>
<keyword evidence="5 6" id="KW-0539">Nucleus</keyword>
<keyword evidence="2" id="KW-0805">Transcription regulation</keyword>
<evidence type="ECO:0000256" key="3">
    <source>
        <dbReference type="ARBA" id="ARBA00023125"/>
    </source>
</evidence>